<dbReference type="RefSeq" id="WP_263050372.1">
    <property type="nucleotide sequence ID" value="NZ_CP106735.1"/>
</dbReference>
<dbReference type="PANTHER" id="PTHR34595:SF7">
    <property type="entry name" value="SLL1039 PROTEIN"/>
    <property type="match status" value="1"/>
</dbReference>
<feature type="domain" description="Circularly permuted ATP-grasp type 2" evidence="1">
    <location>
        <begin position="81"/>
        <end position="459"/>
    </location>
</feature>
<proteinExistence type="predicted"/>
<evidence type="ECO:0000313" key="3">
    <source>
        <dbReference type="Proteomes" id="UP001062165"/>
    </source>
</evidence>
<dbReference type="PIRSF" id="PIRSF005522">
    <property type="entry name" value="UCP005522"/>
    <property type="match status" value="1"/>
</dbReference>
<evidence type="ECO:0000259" key="1">
    <source>
        <dbReference type="Pfam" id="PF14403"/>
    </source>
</evidence>
<dbReference type="Gene3D" id="3.30.1490.270">
    <property type="match status" value="1"/>
</dbReference>
<reference evidence="2" key="1">
    <citation type="submission" date="2022-10" db="EMBL/GenBank/DDBJ databases">
        <title>Comparative genomics and taxonomic characterization of three novel marine species of genus Reichenbachiella exhibiting antioxidant and polysaccharide degradation activities.</title>
        <authorList>
            <person name="Muhammad N."/>
            <person name="Lee Y.-J."/>
            <person name="Ko J."/>
            <person name="Kim S.-G."/>
        </authorList>
    </citation>
    <scope>NUCLEOTIDE SEQUENCE</scope>
    <source>
        <strain evidence="2">Wsw4-B4</strain>
    </source>
</reference>
<accession>A0ABY6CXH6</accession>
<dbReference type="InterPro" id="IPR016450">
    <property type="entry name" value="UCP005522"/>
</dbReference>
<dbReference type="InterPro" id="IPR025841">
    <property type="entry name" value="CP_ATPgrasp_2"/>
</dbReference>
<dbReference type="EMBL" id="CP106735">
    <property type="protein sequence ID" value="UXX78627.1"/>
    <property type="molecule type" value="Genomic_DNA"/>
</dbReference>
<dbReference type="SUPFAM" id="SSF56059">
    <property type="entry name" value="Glutathione synthetase ATP-binding domain-like"/>
    <property type="match status" value="1"/>
</dbReference>
<evidence type="ECO:0000313" key="2">
    <source>
        <dbReference type="EMBL" id="UXX78627.1"/>
    </source>
</evidence>
<organism evidence="2 3">
    <name type="scientific">Reichenbachiella carrageenanivorans</name>
    <dbReference type="NCBI Taxonomy" id="2979869"/>
    <lineage>
        <taxon>Bacteria</taxon>
        <taxon>Pseudomonadati</taxon>
        <taxon>Bacteroidota</taxon>
        <taxon>Cytophagia</taxon>
        <taxon>Cytophagales</taxon>
        <taxon>Reichenbachiellaceae</taxon>
        <taxon>Reichenbachiella</taxon>
    </lineage>
</organism>
<gene>
    <name evidence="2" type="ORF">N7E81_14795</name>
</gene>
<dbReference type="Gene3D" id="3.40.50.11290">
    <property type="match status" value="1"/>
</dbReference>
<sequence>MGIFDLYKVPENCLDEVFENKDNNVKDPYEKITAVFDSLTIDQFENLNELIKLSFFNQGITYQVYSEKNTKEHIFPFDPFPRIIKKGEWSSIEQGAIQRSKALNLFLKDIYTEQKILKDKIIPKEMILSSPHYCKEMLGFVPKGGAYCHINGTDLIKHNDGNNYVLEDNLRSPSGVSYVLGNRDALKKTMSDIFQRYPIVPVWDYPIALLDMLKSVAPQDFEDTICVVLTPGMYNSAFYEHMFLAQQMGIELVEGRDLFVEDNYVFMKTTKGPVKVDVVYRRIDDEYLDPEVFNKESVLGVKGIMRAYIAGNVSIVNAPGTGVADDKAIYHYVPDIIKYYLGEAPILNNVHTYICENPTDLKYVLENLDKLVIKPVDQSGGYGICVGNTMSQAELADLANKIKNAPRQFIAQPIMNLSMHATYIESDKAFGPRHIDLRTYTLIGDDYEYVLKGGLSRVALKKGSLIVNSSQGGGSKDTWVIE</sequence>
<protein>
    <submittedName>
        <fullName evidence="2">Circularly permuted type 2 ATP-grasp protein</fullName>
    </submittedName>
</protein>
<dbReference type="PANTHER" id="PTHR34595">
    <property type="entry name" value="BLR5612 PROTEIN"/>
    <property type="match status" value="1"/>
</dbReference>
<dbReference type="InterPro" id="IPR051680">
    <property type="entry name" value="ATP-dep_Glu-Cys_Ligase-2"/>
</dbReference>
<keyword evidence="3" id="KW-1185">Reference proteome</keyword>
<dbReference type="Pfam" id="PF14403">
    <property type="entry name" value="CP_ATPgrasp_2"/>
    <property type="match status" value="1"/>
</dbReference>
<name>A0ABY6CXH6_9BACT</name>
<dbReference type="Proteomes" id="UP001062165">
    <property type="component" value="Chromosome"/>
</dbReference>